<dbReference type="OrthoDB" id="5908298at2"/>
<gene>
    <name evidence="1" type="ORF">EAH77_12715</name>
</gene>
<evidence type="ECO:0000313" key="1">
    <source>
        <dbReference type="EMBL" id="TPG61497.1"/>
    </source>
</evidence>
<name>A0A502GGT4_9GAMM</name>
<dbReference type="Pfam" id="PF10963">
    <property type="entry name" value="Phage_TAC_10"/>
    <property type="match status" value="1"/>
</dbReference>
<dbReference type="EMBL" id="RCZD01000006">
    <property type="protein sequence ID" value="TPG61497.1"/>
    <property type="molecule type" value="Genomic_DNA"/>
</dbReference>
<sequence>MSKVHTIELTVNGQALIFEPNTTAYNKFINEMSMDNKLAPANNYLRRIVSADSKVALDEVLDIPGSALQLAAAVNDKYAPKLDIELKN</sequence>
<accession>A0A502GGT4</accession>
<proteinExistence type="predicted"/>
<keyword evidence="2" id="KW-1185">Reference proteome</keyword>
<evidence type="ECO:0000313" key="2">
    <source>
        <dbReference type="Proteomes" id="UP000317663"/>
    </source>
</evidence>
<comment type="caution">
    <text evidence="1">The sequence shown here is derived from an EMBL/GenBank/DDBJ whole genome shotgun (WGS) entry which is preliminary data.</text>
</comment>
<dbReference type="AlphaFoldDB" id="A0A502GGT4"/>
<evidence type="ECO:0008006" key="3">
    <source>
        <dbReference type="Google" id="ProtNLM"/>
    </source>
</evidence>
<dbReference type="RefSeq" id="WP_140473176.1">
    <property type="nucleotide sequence ID" value="NZ_RCZD01000006.1"/>
</dbReference>
<reference evidence="1 2" key="1">
    <citation type="journal article" date="2019" name="Environ. Microbiol.">
        <title>Species interactions and distinct microbial communities in high Arctic permafrost affected cryosols are associated with the CH4 and CO2 gas fluxes.</title>
        <authorList>
            <person name="Altshuler I."/>
            <person name="Hamel J."/>
            <person name="Turney S."/>
            <person name="Magnuson E."/>
            <person name="Levesque R."/>
            <person name="Greer C."/>
            <person name="Whyte L.G."/>
        </authorList>
    </citation>
    <scope>NUCLEOTIDE SEQUENCE [LARGE SCALE GENOMIC DNA]</scope>
    <source>
        <strain evidence="1 2">E4</strain>
    </source>
</reference>
<protein>
    <recommendedName>
        <fullName evidence="3">Phage protein</fullName>
    </recommendedName>
</protein>
<dbReference type="Proteomes" id="UP000317663">
    <property type="component" value="Unassembled WGS sequence"/>
</dbReference>
<dbReference type="InterPro" id="IPR024406">
    <property type="entry name" value="TAC-10"/>
</dbReference>
<organism evidence="1 2">
    <name type="scientific">Ewingella americana</name>
    <dbReference type="NCBI Taxonomy" id="41202"/>
    <lineage>
        <taxon>Bacteria</taxon>
        <taxon>Pseudomonadati</taxon>
        <taxon>Pseudomonadota</taxon>
        <taxon>Gammaproteobacteria</taxon>
        <taxon>Enterobacterales</taxon>
        <taxon>Yersiniaceae</taxon>
        <taxon>Ewingella</taxon>
    </lineage>
</organism>